<dbReference type="AlphaFoldDB" id="A0A9N9QQ24"/>
<dbReference type="OrthoDB" id="6782031at2759"/>
<keyword evidence="1" id="KW-0175">Coiled coil</keyword>
<feature type="coiled-coil region" evidence="1">
    <location>
        <begin position="101"/>
        <end position="156"/>
    </location>
</feature>
<name>A0A9N9QQ24_9CUCU</name>
<protein>
    <submittedName>
        <fullName evidence="2">Uncharacterized protein</fullName>
    </submittedName>
</protein>
<dbReference type="PANTHER" id="PTHR37445:SF3">
    <property type="entry name" value="ZINC FINGER PHD-TYPE DOMAIN-CONTAINING PROTEIN"/>
    <property type="match status" value="1"/>
</dbReference>
<dbReference type="Proteomes" id="UP001152799">
    <property type="component" value="Chromosome 5"/>
</dbReference>
<evidence type="ECO:0000313" key="2">
    <source>
        <dbReference type="EMBL" id="CAG9769160.1"/>
    </source>
</evidence>
<evidence type="ECO:0000313" key="3">
    <source>
        <dbReference type="Proteomes" id="UP001152799"/>
    </source>
</evidence>
<organism evidence="2 3">
    <name type="scientific">Ceutorhynchus assimilis</name>
    <name type="common">cabbage seed weevil</name>
    <dbReference type="NCBI Taxonomy" id="467358"/>
    <lineage>
        <taxon>Eukaryota</taxon>
        <taxon>Metazoa</taxon>
        <taxon>Ecdysozoa</taxon>
        <taxon>Arthropoda</taxon>
        <taxon>Hexapoda</taxon>
        <taxon>Insecta</taxon>
        <taxon>Pterygota</taxon>
        <taxon>Neoptera</taxon>
        <taxon>Endopterygota</taxon>
        <taxon>Coleoptera</taxon>
        <taxon>Polyphaga</taxon>
        <taxon>Cucujiformia</taxon>
        <taxon>Curculionidae</taxon>
        <taxon>Ceutorhynchinae</taxon>
        <taxon>Ceutorhynchus</taxon>
    </lineage>
</organism>
<sequence length="245" mass="28066">MAIRCAKCKTNCVMKESKADVFGYPCECCRRVYCKNCANISATEIRALIMSSRVVLFFCEDCKNSIKQVPTLKDDIQEIKKDIGELKDAIKPGGTTYADVVKTFEKKKHSLKKEFKELENRLKENARKQIPDLPSLDAIKADIRNLESEVITKETARNSNFEPAQEREARAKSVLVFSLPEIQEFTYREDRMEKDENGVYNVLKEINPSINIDNLKIMRIGKYEVQKVRPVKVIFPNKGEAAKCT</sequence>
<dbReference type="PANTHER" id="PTHR37445">
    <property type="entry name" value="PROTEIN CBG24663"/>
    <property type="match status" value="1"/>
</dbReference>
<reference evidence="2" key="1">
    <citation type="submission" date="2022-01" db="EMBL/GenBank/DDBJ databases">
        <authorList>
            <person name="King R."/>
        </authorList>
    </citation>
    <scope>NUCLEOTIDE SEQUENCE</scope>
</reference>
<proteinExistence type="predicted"/>
<gene>
    <name evidence="2" type="ORF">CEUTPL_LOCUS9676</name>
</gene>
<evidence type="ECO:0000256" key="1">
    <source>
        <dbReference type="SAM" id="Coils"/>
    </source>
</evidence>
<keyword evidence="3" id="KW-1185">Reference proteome</keyword>
<accession>A0A9N9QQ24</accession>
<dbReference type="EMBL" id="OU892281">
    <property type="protein sequence ID" value="CAG9769160.1"/>
    <property type="molecule type" value="Genomic_DNA"/>
</dbReference>